<dbReference type="Proteomes" id="UP000054248">
    <property type="component" value="Unassembled WGS sequence"/>
</dbReference>
<name>A0A0C3Q0H3_9AGAM</name>
<dbReference type="EMBL" id="KN823797">
    <property type="protein sequence ID" value="KIO15826.1"/>
    <property type="molecule type" value="Genomic_DNA"/>
</dbReference>
<evidence type="ECO:0000313" key="1">
    <source>
        <dbReference type="EMBL" id="KIO15826.1"/>
    </source>
</evidence>
<proteinExistence type="predicted"/>
<gene>
    <name evidence="1" type="ORF">M407DRAFT_202356</name>
</gene>
<sequence>MDQLDARFCCQSCPSGDSVVRNWRNCAVHVRIHEKVSNSSWAVLTPQERDLATTLENQNPDERPRLLCKLCTQSQVLTRDRLSNHLNAIHSSKPDSSNWKEVLSIPPTPVSLKSPHHSYSFPLKDSGMHSRWVCQHCRVRGNTENNRFTEVKLREHMKAEHFLSHLTLDDVGRA</sequence>
<reference evidence="1 2" key="1">
    <citation type="submission" date="2014-04" db="EMBL/GenBank/DDBJ databases">
        <authorList>
            <consortium name="DOE Joint Genome Institute"/>
            <person name="Kuo A."/>
            <person name="Girlanda M."/>
            <person name="Perotto S."/>
            <person name="Kohler A."/>
            <person name="Nagy L.G."/>
            <person name="Floudas D."/>
            <person name="Copeland A."/>
            <person name="Barry K.W."/>
            <person name="Cichocki N."/>
            <person name="Veneault-Fourrey C."/>
            <person name="LaButti K."/>
            <person name="Lindquist E.A."/>
            <person name="Lipzen A."/>
            <person name="Lundell T."/>
            <person name="Morin E."/>
            <person name="Murat C."/>
            <person name="Sun H."/>
            <person name="Tunlid A."/>
            <person name="Henrissat B."/>
            <person name="Grigoriev I.V."/>
            <person name="Hibbett D.S."/>
            <person name="Martin F."/>
            <person name="Nordberg H.P."/>
            <person name="Cantor M.N."/>
            <person name="Hua S.X."/>
        </authorList>
    </citation>
    <scope>NUCLEOTIDE SEQUENCE [LARGE SCALE GENOMIC DNA]</scope>
    <source>
        <strain evidence="1 2">MUT 4182</strain>
    </source>
</reference>
<protein>
    <submittedName>
        <fullName evidence="1">Uncharacterized protein</fullName>
    </submittedName>
</protein>
<accession>A0A0C3Q0H3</accession>
<keyword evidence="2" id="KW-1185">Reference proteome</keyword>
<organism evidence="1 2">
    <name type="scientific">Tulasnella calospora MUT 4182</name>
    <dbReference type="NCBI Taxonomy" id="1051891"/>
    <lineage>
        <taxon>Eukaryota</taxon>
        <taxon>Fungi</taxon>
        <taxon>Dikarya</taxon>
        <taxon>Basidiomycota</taxon>
        <taxon>Agaricomycotina</taxon>
        <taxon>Agaricomycetes</taxon>
        <taxon>Cantharellales</taxon>
        <taxon>Tulasnellaceae</taxon>
        <taxon>Tulasnella</taxon>
    </lineage>
</organism>
<evidence type="ECO:0000313" key="2">
    <source>
        <dbReference type="Proteomes" id="UP000054248"/>
    </source>
</evidence>
<dbReference type="HOGENOM" id="CLU_1541245_0_0_1"/>
<dbReference type="AlphaFoldDB" id="A0A0C3Q0H3"/>
<reference evidence="2" key="2">
    <citation type="submission" date="2015-01" db="EMBL/GenBank/DDBJ databases">
        <title>Evolutionary Origins and Diversification of the Mycorrhizal Mutualists.</title>
        <authorList>
            <consortium name="DOE Joint Genome Institute"/>
            <consortium name="Mycorrhizal Genomics Consortium"/>
            <person name="Kohler A."/>
            <person name="Kuo A."/>
            <person name="Nagy L.G."/>
            <person name="Floudas D."/>
            <person name="Copeland A."/>
            <person name="Barry K.W."/>
            <person name="Cichocki N."/>
            <person name="Veneault-Fourrey C."/>
            <person name="LaButti K."/>
            <person name="Lindquist E.A."/>
            <person name="Lipzen A."/>
            <person name="Lundell T."/>
            <person name="Morin E."/>
            <person name="Murat C."/>
            <person name="Riley R."/>
            <person name="Ohm R."/>
            <person name="Sun H."/>
            <person name="Tunlid A."/>
            <person name="Henrissat B."/>
            <person name="Grigoriev I.V."/>
            <person name="Hibbett D.S."/>
            <person name="Martin F."/>
        </authorList>
    </citation>
    <scope>NUCLEOTIDE SEQUENCE [LARGE SCALE GENOMIC DNA]</scope>
    <source>
        <strain evidence="2">MUT 4182</strain>
    </source>
</reference>